<sequence length="136" mass="14368">MLYCTWSGCGIVAWWCAVLGLVTGLAAAWAWAWSTRVPLDPLEGNPSGMLPVDRDVADLAWRVAGWRQNDRAGQRNRVAALLTAVAVVLSSVASLLSLAPPTSGKTSSCPDRQDSPRHDGTPAVPPGDGGSDRCTR</sequence>
<feature type="region of interest" description="Disordered" evidence="1">
    <location>
        <begin position="98"/>
        <end position="136"/>
    </location>
</feature>
<reference evidence="3 4" key="1">
    <citation type="journal article" date="2011" name="J. Bacteriol.">
        <title>Complete genome sequence of Burkholderia gladioli BSR3.</title>
        <authorList>
            <person name="Seo Y.S."/>
            <person name="Lim J."/>
            <person name="Choi B.S."/>
            <person name="Kim H."/>
            <person name="Goo E."/>
            <person name="Lee B."/>
            <person name="Lim J.S."/>
            <person name="Choi I.Y."/>
            <person name="Moon J.S."/>
            <person name="Kim J."/>
            <person name="Hwang I."/>
        </authorList>
    </citation>
    <scope>NUCLEOTIDE SEQUENCE [LARGE SCALE GENOMIC DNA]</scope>
    <source>
        <strain evidence="3 4">BSR3</strain>
        <plasmid evidence="3">bgla_2p</plasmid>
    </source>
</reference>
<evidence type="ECO:0000256" key="1">
    <source>
        <dbReference type="SAM" id="MobiDB-lite"/>
    </source>
</evidence>
<dbReference type="Proteomes" id="UP000008316">
    <property type="component" value="Plasmid bgla_2p"/>
</dbReference>
<keyword evidence="4" id="KW-1185">Reference proteome</keyword>
<accession>F2LS39</accession>
<dbReference type="eggNOG" id="ENOG50317GE">
    <property type="taxonomic scope" value="Bacteria"/>
</dbReference>
<gene>
    <name evidence="3" type="ordered locus">bgla_2p1060</name>
</gene>
<dbReference type="EMBL" id="CP002602">
    <property type="protein sequence ID" value="AEA65698.1"/>
    <property type="molecule type" value="Genomic_DNA"/>
</dbReference>
<keyword evidence="2" id="KW-0472">Membrane</keyword>
<protein>
    <submittedName>
        <fullName evidence="3">Uncharacterized protein</fullName>
    </submittedName>
</protein>
<feature type="transmembrane region" description="Helical" evidence="2">
    <location>
        <begin position="12"/>
        <end position="32"/>
    </location>
</feature>
<evidence type="ECO:0000313" key="3">
    <source>
        <dbReference type="EMBL" id="AEA65698.1"/>
    </source>
</evidence>
<feature type="transmembrane region" description="Helical" evidence="2">
    <location>
        <begin position="78"/>
        <end position="99"/>
    </location>
</feature>
<keyword evidence="2" id="KW-0812">Transmembrane</keyword>
<dbReference type="AlphaFoldDB" id="F2LS39"/>
<keyword evidence="2" id="KW-1133">Transmembrane helix</keyword>
<keyword evidence="3" id="KW-0614">Plasmid</keyword>
<dbReference type="HOGENOM" id="CLU_1871494_0_0_4"/>
<feature type="compositionally biased region" description="Basic and acidic residues" evidence="1">
    <location>
        <begin position="111"/>
        <end position="120"/>
    </location>
</feature>
<geneLocation type="plasmid" evidence="3 4">
    <name>bgla_2p</name>
</geneLocation>
<name>F2LS39_BURGS</name>
<evidence type="ECO:0000256" key="2">
    <source>
        <dbReference type="SAM" id="Phobius"/>
    </source>
</evidence>
<dbReference type="KEGG" id="bgd:bgla_2p1060"/>
<evidence type="ECO:0000313" key="4">
    <source>
        <dbReference type="Proteomes" id="UP000008316"/>
    </source>
</evidence>
<proteinExistence type="predicted"/>
<organism evidence="3 4">
    <name type="scientific">Burkholderia gladioli (strain BSR3)</name>
    <dbReference type="NCBI Taxonomy" id="999541"/>
    <lineage>
        <taxon>Bacteria</taxon>
        <taxon>Pseudomonadati</taxon>
        <taxon>Pseudomonadota</taxon>
        <taxon>Betaproteobacteria</taxon>
        <taxon>Burkholderiales</taxon>
        <taxon>Burkholderiaceae</taxon>
        <taxon>Burkholderia</taxon>
    </lineage>
</organism>